<keyword evidence="2" id="KW-1185">Reference proteome</keyword>
<reference evidence="1" key="1">
    <citation type="journal article" date="2023" name="Mol. Phylogenet. Evol.">
        <title>Genome-scale phylogeny and comparative genomics of the fungal order Sordariales.</title>
        <authorList>
            <person name="Hensen N."/>
            <person name="Bonometti L."/>
            <person name="Westerberg I."/>
            <person name="Brannstrom I.O."/>
            <person name="Guillou S."/>
            <person name="Cros-Aarteil S."/>
            <person name="Calhoun S."/>
            <person name="Haridas S."/>
            <person name="Kuo A."/>
            <person name="Mondo S."/>
            <person name="Pangilinan J."/>
            <person name="Riley R."/>
            <person name="LaButti K."/>
            <person name="Andreopoulos B."/>
            <person name="Lipzen A."/>
            <person name="Chen C."/>
            <person name="Yan M."/>
            <person name="Daum C."/>
            <person name="Ng V."/>
            <person name="Clum A."/>
            <person name="Steindorff A."/>
            <person name="Ohm R.A."/>
            <person name="Martin F."/>
            <person name="Silar P."/>
            <person name="Natvig D.O."/>
            <person name="Lalanne C."/>
            <person name="Gautier V."/>
            <person name="Ament-Velasquez S.L."/>
            <person name="Kruys A."/>
            <person name="Hutchinson M.I."/>
            <person name="Powell A.J."/>
            <person name="Barry K."/>
            <person name="Miller A.N."/>
            <person name="Grigoriev I.V."/>
            <person name="Debuchy R."/>
            <person name="Gladieux P."/>
            <person name="Hiltunen Thoren M."/>
            <person name="Johannesson H."/>
        </authorList>
    </citation>
    <scope>NUCLEOTIDE SEQUENCE</scope>
    <source>
        <strain evidence="1">CBS 118394</strain>
    </source>
</reference>
<comment type="caution">
    <text evidence="1">The sequence shown here is derived from an EMBL/GenBank/DDBJ whole genome shotgun (WGS) entry which is preliminary data.</text>
</comment>
<evidence type="ECO:0000313" key="2">
    <source>
        <dbReference type="Proteomes" id="UP001283341"/>
    </source>
</evidence>
<proteinExistence type="predicted"/>
<dbReference type="Proteomes" id="UP001283341">
    <property type="component" value="Unassembled WGS sequence"/>
</dbReference>
<dbReference type="AlphaFoldDB" id="A0AAE0M778"/>
<name>A0AAE0M778_9PEZI</name>
<dbReference type="PANTHER" id="PTHR35043:SF7">
    <property type="entry name" value="TRANSCRIPTION FACTOR DOMAIN-CONTAINING PROTEIN"/>
    <property type="match status" value="1"/>
</dbReference>
<protein>
    <submittedName>
        <fullName evidence="1">Uncharacterized protein</fullName>
    </submittedName>
</protein>
<evidence type="ECO:0000313" key="1">
    <source>
        <dbReference type="EMBL" id="KAK3322006.1"/>
    </source>
</evidence>
<dbReference type="EMBL" id="JAUEDM010000003">
    <property type="protein sequence ID" value="KAK3322006.1"/>
    <property type="molecule type" value="Genomic_DNA"/>
</dbReference>
<dbReference type="PANTHER" id="PTHR35043">
    <property type="entry name" value="TRANSCRIPTION FACTOR DOMAIN-CONTAINING PROTEIN"/>
    <property type="match status" value="1"/>
</dbReference>
<reference evidence="1" key="2">
    <citation type="submission" date="2023-06" db="EMBL/GenBank/DDBJ databases">
        <authorList>
            <consortium name="Lawrence Berkeley National Laboratory"/>
            <person name="Haridas S."/>
            <person name="Hensen N."/>
            <person name="Bonometti L."/>
            <person name="Westerberg I."/>
            <person name="Brannstrom I.O."/>
            <person name="Guillou S."/>
            <person name="Cros-Aarteil S."/>
            <person name="Calhoun S."/>
            <person name="Kuo A."/>
            <person name="Mondo S."/>
            <person name="Pangilinan J."/>
            <person name="Riley R."/>
            <person name="Labutti K."/>
            <person name="Andreopoulos B."/>
            <person name="Lipzen A."/>
            <person name="Chen C."/>
            <person name="Yanf M."/>
            <person name="Daum C."/>
            <person name="Ng V."/>
            <person name="Clum A."/>
            <person name="Steindorff A."/>
            <person name="Ohm R."/>
            <person name="Martin F."/>
            <person name="Silar P."/>
            <person name="Natvig D."/>
            <person name="Lalanne C."/>
            <person name="Gautier V."/>
            <person name="Ament-Velasquez S.L."/>
            <person name="Kruys A."/>
            <person name="Hutchinson M.I."/>
            <person name="Powell A.J."/>
            <person name="Barry K."/>
            <person name="Miller A.N."/>
            <person name="Grigoriev I.V."/>
            <person name="Debuchy R."/>
            <person name="Gladieux P."/>
            <person name="Thoren M.H."/>
            <person name="Johannesson H."/>
        </authorList>
    </citation>
    <scope>NUCLEOTIDE SEQUENCE</scope>
    <source>
        <strain evidence="1">CBS 118394</strain>
    </source>
</reference>
<gene>
    <name evidence="1" type="ORF">B0H66DRAFT_186017</name>
</gene>
<accession>A0AAE0M778</accession>
<sequence length="122" mass="13376">MATTQDSPFTGWRSPLFCDRSTLDLLYGCGATIFLCCWTAVHLNVPADDEGPLSRTLRKVKCMLICLVAPESIAWCAVDELWGARIYVKDKNKADGVVKTLAVVQILRFALGLLGRACWAGP</sequence>
<organism evidence="1 2">
    <name type="scientific">Apodospora peruviana</name>
    <dbReference type="NCBI Taxonomy" id="516989"/>
    <lineage>
        <taxon>Eukaryota</taxon>
        <taxon>Fungi</taxon>
        <taxon>Dikarya</taxon>
        <taxon>Ascomycota</taxon>
        <taxon>Pezizomycotina</taxon>
        <taxon>Sordariomycetes</taxon>
        <taxon>Sordariomycetidae</taxon>
        <taxon>Sordariales</taxon>
        <taxon>Lasiosphaeriaceae</taxon>
        <taxon>Apodospora</taxon>
    </lineage>
</organism>